<dbReference type="Proteomes" id="UP000728185">
    <property type="component" value="Unassembled WGS sequence"/>
</dbReference>
<accession>A0A8E0S5G0</accession>
<dbReference type="AlphaFoldDB" id="A0A8E0S5G0"/>
<reference evidence="1" key="1">
    <citation type="submission" date="2019-05" db="EMBL/GenBank/DDBJ databases">
        <title>Annotation for the trematode Fasciolopsis buski.</title>
        <authorList>
            <person name="Choi Y.-J."/>
        </authorList>
    </citation>
    <scope>NUCLEOTIDE SEQUENCE</scope>
    <source>
        <strain evidence="1">HT</strain>
        <tissue evidence="1">Whole worm</tissue>
    </source>
</reference>
<dbReference type="EMBL" id="LUCM01002586">
    <property type="protein sequence ID" value="KAA0197111.1"/>
    <property type="molecule type" value="Genomic_DNA"/>
</dbReference>
<dbReference type="OrthoDB" id="10331515at2759"/>
<gene>
    <name evidence="1" type="ORF">FBUS_08333</name>
</gene>
<proteinExistence type="predicted"/>
<evidence type="ECO:0000313" key="1">
    <source>
        <dbReference type="EMBL" id="KAA0197111.1"/>
    </source>
</evidence>
<sequence length="49" mass="5741">MFTLDRPRLSELFVYSPALCDREGEVSQTVCVRFFLFLPLRSHVHSINL</sequence>
<keyword evidence="2" id="KW-1185">Reference proteome</keyword>
<protein>
    <submittedName>
        <fullName evidence="1">Uncharacterized protein</fullName>
    </submittedName>
</protein>
<evidence type="ECO:0000313" key="2">
    <source>
        <dbReference type="Proteomes" id="UP000728185"/>
    </source>
</evidence>
<name>A0A8E0S5G0_9TREM</name>
<organism evidence="1 2">
    <name type="scientific">Fasciolopsis buskii</name>
    <dbReference type="NCBI Taxonomy" id="27845"/>
    <lineage>
        <taxon>Eukaryota</taxon>
        <taxon>Metazoa</taxon>
        <taxon>Spiralia</taxon>
        <taxon>Lophotrochozoa</taxon>
        <taxon>Platyhelminthes</taxon>
        <taxon>Trematoda</taxon>
        <taxon>Digenea</taxon>
        <taxon>Plagiorchiida</taxon>
        <taxon>Echinostomata</taxon>
        <taxon>Echinostomatoidea</taxon>
        <taxon>Fasciolidae</taxon>
        <taxon>Fasciolopsis</taxon>
    </lineage>
</organism>
<comment type="caution">
    <text evidence="1">The sequence shown here is derived from an EMBL/GenBank/DDBJ whole genome shotgun (WGS) entry which is preliminary data.</text>
</comment>